<comment type="pathway">
    <text evidence="1 9">Glycan biosynthesis; sucrose metabolism.</text>
</comment>
<feature type="domain" description="Glycosyl hydrolase family 32 N-terminal" evidence="10">
    <location>
        <begin position="81"/>
        <end position="385"/>
    </location>
</feature>
<gene>
    <name evidence="12" type="primary">scrB1</name>
    <name evidence="12" type="ORF">LACPI_1482</name>
</gene>
<dbReference type="InterPro" id="IPR023296">
    <property type="entry name" value="Glyco_hydro_beta-prop_sf"/>
</dbReference>
<dbReference type="Pfam" id="PF00251">
    <property type="entry name" value="Glyco_hydro_32N"/>
    <property type="match status" value="1"/>
</dbReference>
<evidence type="ECO:0000256" key="5">
    <source>
        <dbReference type="ARBA" id="ARBA00022801"/>
    </source>
</evidence>
<dbReference type="NCBIfam" id="TIGR01322">
    <property type="entry name" value="scrB_fam"/>
    <property type="match status" value="1"/>
</dbReference>
<comment type="function">
    <text evidence="9">Enables the bacterium to metabolize sucrose as a sole carbon source.</text>
</comment>
<dbReference type="AlphaFoldDB" id="A0A0D6DY37"/>
<dbReference type="InterPro" id="IPR006232">
    <property type="entry name" value="Suc6P_hydrolase"/>
</dbReference>
<dbReference type="Gene3D" id="2.60.120.560">
    <property type="entry name" value="Exo-inulinase, domain 1"/>
    <property type="match status" value="1"/>
</dbReference>
<evidence type="ECO:0000313" key="12">
    <source>
        <dbReference type="EMBL" id="CEN28682.1"/>
    </source>
</evidence>
<dbReference type="PANTHER" id="PTHR43101">
    <property type="entry name" value="BETA-FRUCTOSIDASE"/>
    <property type="match status" value="1"/>
</dbReference>
<dbReference type="RefSeq" id="WP_082095428.1">
    <property type="nucleotide sequence ID" value="NZ_LN774769.1"/>
</dbReference>
<dbReference type="UniPathway" id="UPA00238"/>
<reference evidence="13" key="1">
    <citation type="submission" date="2015-01" db="EMBL/GenBank/DDBJ databases">
        <authorList>
            <person name="Andreevskaya M."/>
        </authorList>
    </citation>
    <scope>NUCLEOTIDE SEQUENCE [LARGE SCALE GENOMIC DNA]</scope>
    <source>
        <strain evidence="13">MKFS47</strain>
    </source>
</reference>
<evidence type="ECO:0000256" key="8">
    <source>
        <dbReference type="RuleBase" id="RU362110"/>
    </source>
</evidence>
<dbReference type="PANTHER" id="PTHR43101:SF1">
    <property type="entry name" value="BETA-FRUCTOSIDASE"/>
    <property type="match status" value="1"/>
</dbReference>
<dbReference type="STRING" id="1364.LP2241_30506"/>
<dbReference type="GO" id="GO:0005737">
    <property type="term" value="C:cytoplasm"/>
    <property type="evidence" value="ECO:0007669"/>
    <property type="project" value="UniProtKB-SubCell"/>
</dbReference>
<comment type="catalytic activity">
    <reaction evidence="8">
        <text>Hydrolysis of terminal non-reducing beta-D-fructofuranoside residues in beta-D-fructofuranosides.</text>
        <dbReference type="EC" id="3.2.1.26"/>
    </reaction>
</comment>
<evidence type="ECO:0000256" key="4">
    <source>
        <dbReference type="ARBA" id="ARBA00019623"/>
    </source>
</evidence>
<evidence type="ECO:0000256" key="9">
    <source>
        <dbReference type="RuleBase" id="RU365015"/>
    </source>
</evidence>
<protein>
    <recommendedName>
        <fullName evidence="4 8">Sucrose-6-phosphate hydrolase</fullName>
        <ecNumber evidence="3 8">3.2.1.26</ecNumber>
    </recommendedName>
    <alternativeName>
        <fullName evidence="7 9">Invertase</fullName>
    </alternativeName>
</protein>
<keyword evidence="9" id="KW-0963">Cytoplasm</keyword>
<proteinExistence type="inferred from homology"/>
<dbReference type="InterPro" id="IPR001362">
    <property type="entry name" value="Glyco_hydro_32"/>
</dbReference>
<dbReference type="PROSITE" id="PS00609">
    <property type="entry name" value="GLYCOSYL_HYDROL_F32"/>
    <property type="match status" value="1"/>
</dbReference>
<keyword evidence="5 8" id="KW-0378">Hydrolase</keyword>
<dbReference type="CDD" id="cd18623">
    <property type="entry name" value="GH32_ScrB-like"/>
    <property type="match status" value="1"/>
</dbReference>
<evidence type="ECO:0000256" key="1">
    <source>
        <dbReference type="ARBA" id="ARBA00004914"/>
    </source>
</evidence>
<dbReference type="InterPro" id="IPR013320">
    <property type="entry name" value="ConA-like_dom_sf"/>
</dbReference>
<keyword evidence="9" id="KW-0119">Carbohydrate metabolism</keyword>
<dbReference type="Pfam" id="PF08244">
    <property type="entry name" value="Glyco_hydro_32C"/>
    <property type="match status" value="1"/>
</dbReference>
<organism evidence="12 13">
    <name type="scientific">Pseudolactococcus piscium MKFS47</name>
    <dbReference type="NCBI Taxonomy" id="297352"/>
    <lineage>
        <taxon>Bacteria</taxon>
        <taxon>Bacillati</taxon>
        <taxon>Bacillota</taxon>
        <taxon>Bacilli</taxon>
        <taxon>Lactobacillales</taxon>
        <taxon>Streptococcaceae</taxon>
        <taxon>Pseudolactococcus</taxon>
    </lineage>
</organism>
<dbReference type="Proteomes" id="UP000033166">
    <property type="component" value="Chromosome I"/>
</dbReference>
<dbReference type="InterPro" id="IPR013148">
    <property type="entry name" value="Glyco_hydro_32_N"/>
</dbReference>
<dbReference type="EC" id="3.2.1.26" evidence="3 8"/>
<dbReference type="InterPro" id="IPR018053">
    <property type="entry name" value="Glyco_hydro_32_AS"/>
</dbReference>
<dbReference type="EMBL" id="LN774769">
    <property type="protein sequence ID" value="CEN28682.1"/>
    <property type="molecule type" value="Genomic_DNA"/>
</dbReference>
<dbReference type="GO" id="GO:0004564">
    <property type="term" value="F:beta-fructofuranosidase activity"/>
    <property type="evidence" value="ECO:0007669"/>
    <property type="project" value="UniProtKB-EC"/>
</dbReference>
<dbReference type="InterPro" id="IPR051214">
    <property type="entry name" value="GH32_Enzymes"/>
</dbReference>
<feature type="domain" description="Glycosyl hydrolase family 32 C-terminal" evidence="11">
    <location>
        <begin position="391"/>
        <end position="517"/>
    </location>
</feature>
<accession>A0A0D6DY37</accession>
<dbReference type="InterPro" id="IPR013189">
    <property type="entry name" value="Glyco_hydro_32_C"/>
</dbReference>
<dbReference type="SUPFAM" id="SSF49899">
    <property type="entry name" value="Concanavalin A-like lectins/glucanases"/>
    <property type="match status" value="1"/>
</dbReference>
<dbReference type="GO" id="GO:0005985">
    <property type="term" value="P:sucrose metabolic process"/>
    <property type="evidence" value="ECO:0007669"/>
    <property type="project" value="UniProtKB-UniPathway"/>
</dbReference>
<dbReference type="Gene3D" id="2.115.10.20">
    <property type="entry name" value="Glycosyl hydrolase domain, family 43"/>
    <property type="match status" value="1"/>
</dbReference>
<evidence type="ECO:0000313" key="13">
    <source>
        <dbReference type="Proteomes" id="UP000033166"/>
    </source>
</evidence>
<dbReference type="KEGG" id="lpk:LACPI_1482"/>
<evidence type="ECO:0000256" key="3">
    <source>
        <dbReference type="ARBA" id="ARBA00012758"/>
    </source>
</evidence>
<dbReference type="SMART" id="SM00640">
    <property type="entry name" value="Glyco_32"/>
    <property type="match status" value="1"/>
</dbReference>
<keyword evidence="6 8" id="KW-0326">Glycosidase</keyword>
<comment type="subcellular location">
    <subcellularLocation>
        <location evidence="9">Cytoplasm</location>
    </subcellularLocation>
</comment>
<dbReference type="HOGENOM" id="CLU_001528_7_1_9"/>
<evidence type="ECO:0000259" key="10">
    <source>
        <dbReference type="Pfam" id="PF00251"/>
    </source>
</evidence>
<sequence length="528" mass="59000">MNNYQTFDTVYIFNYKPFPKVCQAFDIKKFLAYNLGMTNKTDYTLPWTSPERYRAYASYDKAYADEITASVAASTYKTTYHIQPKTGLLNDPNGFSFFNGKYHLFYQVFPYGPVHGLKSWGLMTSTDLIHWQDEGLKLFPDTVYDSHGAYSGSALPLSEDQLFLFYTGNTRGADKSRAAYQNGAIYSASGEIKKFDSPLLTTPKGYTDHFRDPMIFDYQGDKYAIIGAQTAELQGAVVLAHANDASLTSWAYSKQLAFTKQDMGYMIECPNLVFIEQTPVLLFCPQGLDQAVCAYDNIFPNMYVIADGFDPEASSLTNTSALHNLDDGFEVYATQAFNAPDGRVLASSWLGLPDLDDPSLADGWQGILSLVKELTLKNGKLYQYPVAETLSLRQNQEQITLLDTPKASPTNSYELELEITSDNELYLFANADKTSYVSLTVDMLNGTLTLNRGHLPINWAESYGNTRSTTFDNTTGTVKLNLFADTSSLEIFVNDGEKVMSSRIFTAPENTYLAAKSDITATLWQLKK</sequence>
<evidence type="ECO:0000256" key="2">
    <source>
        <dbReference type="ARBA" id="ARBA00009902"/>
    </source>
</evidence>
<evidence type="ECO:0000256" key="6">
    <source>
        <dbReference type="ARBA" id="ARBA00023295"/>
    </source>
</evidence>
<evidence type="ECO:0000256" key="7">
    <source>
        <dbReference type="ARBA" id="ARBA00033367"/>
    </source>
</evidence>
<dbReference type="SUPFAM" id="SSF75005">
    <property type="entry name" value="Arabinanase/levansucrase/invertase"/>
    <property type="match status" value="1"/>
</dbReference>
<comment type="similarity">
    <text evidence="2 8">Belongs to the glycosyl hydrolase 32 family.</text>
</comment>
<evidence type="ECO:0000259" key="11">
    <source>
        <dbReference type="Pfam" id="PF08244"/>
    </source>
</evidence>
<name>A0A0D6DY37_9LACT</name>